<feature type="repeat" description="TPR" evidence="2">
    <location>
        <begin position="43"/>
        <end position="76"/>
    </location>
</feature>
<organism evidence="3 4">
    <name type="scientific">Oceanicoccus sagamiensis</name>
    <dbReference type="NCBI Taxonomy" id="716816"/>
    <lineage>
        <taxon>Bacteria</taxon>
        <taxon>Pseudomonadati</taxon>
        <taxon>Pseudomonadota</taxon>
        <taxon>Gammaproteobacteria</taxon>
        <taxon>Cellvibrionales</taxon>
        <taxon>Spongiibacteraceae</taxon>
        <taxon>Oceanicoccus</taxon>
    </lineage>
</organism>
<protein>
    <submittedName>
        <fullName evidence="3">Uncharacterized protein</fullName>
    </submittedName>
</protein>
<dbReference type="SUPFAM" id="SSF52540">
    <property type="entry name" value="P-loop containing nucleoside triphosphate hydrolases"/>
    <property type="match status" value="1"/>
</dbReference>
<dbReference type="Proteomes" id="UP000193450">
    <property type="component" value="Chromosome"/>
</dbReference>
<evidence type="ECO:0000313" key="3">
    <source>
        <dbReference type="EMBL" id="ARN74286.1"/>
    </source>
</evidence>
<dbReference type="InterPro" id="IPR026634">
    <property type="entry name" value="TPST-like"/>
</dbReference>
<evidence type="ECO:0000256" key="1">
    <source>
        <dbReference type="ARBA" id="ARBA00022679"/>
    </source>
</evidence>
<dbReference type="SUPFAM" id="SSF48452">
    <property type="entry name" value="TPR-like"/>
    <property type="match status" value="1"/>
</dbReference>
<sequence>MLKTFPKSEAVIAESAIFYKSINDADSAHSILDKAIASNIKSARIYRLLGSIYTANGNNENARKNFYNALKINPNDSWAYIGLAKTTKADKFITLIPAINTILNKKTCSNNEKSGLTFTKAWAIKKSDPEGYFELLTTANNFAAQDHQEYIDQLEPHLREIRENINEDALNSIDTSKQNHTYSPIFIISLPRSGTTLLEQIIGAHSQTSPIGESGAFSYAIMQAAAQLKTSTNFEQWPSQKNFSNFLPILDKHFQSYLPVRESKDRRPVDKSLLSYKQLGLMFATYPNAKIIHIQRHPLDNILSCYHQFFENHHNHLFNLEALALNSKMFNEQMSYWKTVFPKKILTVSYEDLVLQQEEKTREILNYCELPYEEQCLKFYEHIGTINTASNEQVRQPMYKSSIGQWKQFEQQLQPAIRILGMDQS</sequence>
<accession>A0A1X9N9E9</accession>
<dbReference type="PANTHER" id="PTHR12788">
    <property type="entry name" value="PROTEIN-TYROSINE SULFOTRANSFERASE 2"/>
    <property type="match status" value="1"/>
</dbReference>
<dbReference type="InterPro" id="IPR011990">
    <property type="entry name" value="TPR-like_helical_dom_sf"/>
</dbReference>
<reference evidence="3 4" key="1">
    <citation type="submission" date="2016-11" db="EMBL/GenBank/DDBJ databases">
        <title>Trade-off between light-utilization and light-protection in marine flavobacteria.</title>
        <authorList>
            <person name="Kumagai Y."/>
        </authorList>
    </citation>
    <scope>NUCLEOTIDE SEQUENCE [LARGE SCALE GENOMIC DNA]</scope>
    <source>
        <strain evidence="3 4">NBRC 107125</strain>
    </source>
</reference>
<dbReference type="OrthoDB" id="9815894at2"/>
<evidence type="ECO:0000313" key="4">
    <source>
        <dbReference type="Proteomes" id="UP000193450"/>
    </source>
</evidence>
<keyword evidence="2" id="KW-0802">TPR repeat</keyword>
<dbReference type="STRING" id="716816.BST96_09220"/>
<keyword evidence="4" id="KW-1185">Reference proteome</keyword>
<dbReference type="EMBL" id="CP019343">
    <property type="protein sequence ID" value="ARN74286.1"/>
    <property type="molecule type" value="Genomic_DNA"/>
</dbReference>
<dbReference type="PROSITE" id="PS50005">
    <property type="entry name" value="TPR"/>
    <property type="match status" value="1"/>
</dbReference>
<name>A0A1X9N9E9_9GAMM</name>
<dbReference type="InterPro" id="IPR027417">
    <property type="entry name" value="P-loop_NTPase"/>
</dbReference>
<dbReference type="KEGG" id="osg:BST96_09220"/>
<evidence type="ECO:0000256" key="2">
    <source>
        <dbReference type="PROSITE-ProRule" id="PRU00339"/>
    </source>
</evidence>
<dbReference type="PANTHER" id="PTHR12788:SF10">
    <property type="entry name" value="PROTEIN-TYROSINE SULFOTRANSFERASE"/>
    <property type="match status" value="1"/>
</dbReference>
<keyword evidence="1" id="KW-0808">Transferase</keyword>
<dbReference type="Gene3D" id="1.25.40.10">
    <property type="entry name" value="Tetratricopeptide repeat domain"/>
    <property type="match status" value="1"/>
</dbReference>
<dbReference type="PROSITE" id="PS50293">
    <property type="entry name" value="TPR_REGION"/>
    <property type="match status" value="1"/>
</dbReference>
<dbReference type="AlphaFoldDB" id="A0A1X9N9E9"/>
<dbReference type="Gene3D" id="3.40.50.300">
    <property type="entry name" value="P-loop containing nucleotide triphosphate hydrolases"/>
    <property type="match status" value="1"/>
</dbReference>
<dbReference type="RefSeq" id="WP_085758424.1">
    <property type="nucleotide sequence ID" value="NZ_CP019343.1"/>
</dbReference>
<proteinExistence type="predicted"/>
<dbReference type="InterPro" id="IPR019734">
    <property type="entry name" value="TPR_rpt"/>
</dbReference>
<dbReference type="SMART" id="SM00028">
    <property type="entry name" value="TPR"/>
    <property type="match status" value="1"/>
</dbReference>
<dbReference type="GO" id="GO:0008476">
    <property type="term" value="F:protein-tyrosine sulfotransferase activity"/>
    <property type="evidence" value="ECO:0007669"/>
    <property type="project" value="InterPro"/>
</dbReference>
<gene>
    <name evidence="3" type="ORF">BST96_09220</name>
</gene>
<dbReference type="Pfam" id="PF13469">
    <property type="entry name" value="Sulfotransfer_3"/>
    <property type="match status" value="1"/>
</dbReference>